<dbReference type="RefSeq" id="WP_047791804.1">
    <property type="nucleotide sequence ID" value="NZ_CP011856.1"/>
</dbReference>
<dbReference type="EMBL" id="CP011856">
    <property type="protein sequence ID" value="AKM54614.1"/>
    <property type="molecule type" value="Genomic_DNA"/>
</dbReference>
<evidence type="ECO:0000313" key="2">
    <source>
        <dbReference type="Proteomes" id="UP000035661"/>
    </source>
</evidence>
<dbReference type="Proteomes" id="UP000035661">
    <property type="component" value="Chromosome"/>
</dbReference>
<name>A0A0H3XM03_9MOLU</name>
<accession>A0A0H3XM03</accession>
<evidence type="ECO:0000313" key="1">
    <source>
        <dbReference type="EMBL" id="AKM54614.1"/>
    </source>
</evidence>
<sequence length="165" mass="18963">MKKMLSFFALASIITGPSGLLVSCHNPQPLSKITNEIVAINDGFRELRYDPANQIFVSLNFSEIIPLHDNDKMLDFITGRLGINVQEDKIDDIIPFPTQKDLYVTTNPQELFFPEHPLIQDVFKGLKKQITVKNIAFNVSHFTIKTIDNNQITFFWNYLYLNATR</sequence>
<keyword evidence="2" id="KW-1185">Reference proteome</keyword>
<dbReference type="PROSITE" id="PS51257">
    <property type="entry name" value="PROKAR_LIPOPROTEIN"/>
    <property type="match status" value="1"/>
</dbReference>
<gene>
    <name evidence="1" type="ORF">SERIO_v1c10580</name>
</gene>
<dbReference type="KEGG" id="seri:SERIO_v1c10580"/>
<protein>
    <recommendedName>
        <fullName evidence="3">Lipoprotein</fullName>
    </recommendedName>
</protein>
<dbReference type="PATRIC" id="fig|743698.3.peg.1068"/>
<organism evidence="1 2">
    <name type="scientific">Spiroplasma eriocheiris</name>
    <dbReference type="NCBI Taxonomy" id="315358"/>
    <lineage>
        <taxon>Bacteria</taxon>
        <taxon>Bacillati</taxon>
        <taxon>Mycoplasmatota</taxon>
        <taxon>Mollicutes</taxon>
        <taxon>Entomoplasmatales</taxon>
        <taxon>Spiroplasmataceae</taxon>
        <taxon>Spiroplasma</taxon>
    </lineage>
</organism>
<proteinExistence type="predicted"/>
<dbReference type="STRING" id="315358.SERIO_v1c10580"/>
<dbReference type="AlphaFoldDB" id="A0A0H3XM03"/>
<evidence type="ECO:0008006" key="3">
    <source>
        <dbReference type="Google" id="ProtNLM"/>
    </source>
</evidence>
<reference evidence="1 2" key="1">
    <citation type="journal article" date="2015" name="Genome Biol. Evol.">
        <title>Found and Lost: The Fates of Horizontally Acquired Genes in Arthropod-Symbiotic Spiroplasma.</title>
        <authorList>
            <person name="Lo W.S."/>
            <person name="Gasparich G.E."/>
            <person name="Kuo C.H."/>
        </authorList>
    </citation>
    <scope>NUCLEOTIDE SEQUENCE [LARGE SCALE GENOMIC DNA]</scope>
    <source>
        <strain evidence="2">TDA-040725-5</strain>
    </source>
</reference>
<reference evidence="2" key="2">
    <citation type="submission" date="2015-06" db="EMBL/GenBank/DDBJ databases">
        <title>Complete genome sequence of Spiroplasma eriocheiris TDA-040725-5 (DSM 21848).</title>
        <authorList>
            <person name="Lo W.-S."/>
            <person name="Kuo C.-H."/>
        </authorList>
    </citation>
    <scope>NUCLEOTIDE SEQUENCE [LARGE SCALE GENOMIC DNA]</scope>
    <source>
        <strain evidence="2">TDA-040725-5</strain>
    </source>
</reference>